<gene>
    <name evidence="5" type="ORF">STA1M1_09470</name>
</gene>
<sequence>MNCINMKVGAAISAGSIVLASAIATTASAQDFTFVNDHGDITQFCGTDPVRVALIDGYGGNSWRKTAFAELQDEASKCENITDVVYADAGGDAQAYNAQINGFVAQGYEVIITFTDFGDAAIPAYRAATQAGVTMVPYFSDLGGTIGVDYVANPYEDAYAAGQIFGEWVGNTLEGEGTTVFLGGLPGSASSMTFLDGYKDGLSAFPGVQLLDDNFIVTNWNPADAQRAVAGLIAQYDQIDAIGSDYGVTSLAAVKAFEAAGMPVPAMAFIATNNEYSCKWMDAKDAGNAWPQLALSGTTADVRFALRAAMADRAGMENPEPRAMVAFPFANSEEGVDPLCDPSLPPDADLASSLTAEQLSELFAQ</sequence>
<dbReference type="PANTHER" id="PTHR30036">
    <property type="entry name" value="D-XYLOSE-BINDING PERIPLASMIC PROTEIN"/>
    <property type="match status" value="1"/>
</dbReference>
<evidence type="ECO:0000256" key="1">
    <source>
        <dbReference type="ARBA" id="ARBA00004418"/>
    </source>
</evidence>
<evidence type="ECO:0000313" key="6">
    <source>
        <dbReference type="Proteomes" id="UP001144205"/>
    </source>
</evidence>
<evidence type="ECO:0000259" key="4">
    <source>
        <dbReference type="Pfam" id="PF13407"/>
    </source>
</evidence>
<dbReference type="SUPFAM" id="SSF53822">
    <property type="entry name" value="Periplasmic binding protein-like I"/>
    <property type="match status" value="1"/>
</dbReference>
<dbReference type="PANTHER" id="PTHR30036:SF7">
    <property type="entry name" value="ABC TRANSPORTER PERIPLASMIC-BINDING PROTEIN YPHF"/>
    <property type="match status" value="1"/>
</dbReference>
<comment type="caution">
    <text evidence="5">The sequence shown here is derived from an EMBL/GenBank/DDBJ whole genome shotgun (WGS) entry which is preliminary data.</text>
</comment>
<comment type="similarity">
    <text evidence="2">Belongs to the bacterial solute-binding protein 2 family.</text>
</comment>
<accession>A0ABQ5LR41</accession>
<dbReference type="InterPro" id="IPR025997">
    <property type="entry name" value="SBP_2_dom"/>
</dbReference>
<evidence type="ECO:0000256" key="3">
    <source>
        <dbReference type="SAM" id="SignalP"/>
    </source>
</evidence>
<proteinExistence type="inferred from homology"/>
<comment type="subcellular location">
    <subcellularLocation>
        <location evidence="1">Periplasm</location>
    </subcellularLocation>
</comment>
<dbReference type="RefSeq" id="WP_281841012.1">
    <property type="nucleotide sequence ID" value="NZ_BROH01000001.1"/>
</dbReference>
<reference evidence="5" key="1">
    <citation type="journal article" date="2023" name="Int. J. Syst. Evol. Microbiol.">
        <title>Sinisalibacter aestuarii sp. nov., isolated from estuarine sediment of the Arakawa River.</title>
        <authorList>
            <person name="Arafat S.T."/>
            <person name="Hirano S."/>
            <person name="Sato A."/>
            <person name="Takeuchi K."/>
            <person name="Yasuda T."/>
            <person name="Terahara T."/>
            <person name="Hamada M."/>
            <person name="Kobayashi T."/>
        </authorList>
    </citation>
    <scope>NUCLEOTIDE SEQUENCE</scope>
    <source>
        <strain evidence="5">B-399</strain>
    </source>
</reference>
<feature type="domain" description="Periplasmic binding protein" evidence="4">
    <location>
        <begin position="58"/>
        <end position="265"/>
    </location>
</feature>
<feature type="signal peptide" evidence="3">
    <location>
        <begin position="1"/>
        <end position="29"/>
    </location>
</feature>
<dbReference type="Pfam" id="PF13407">
    <property type="entry name" value="Peripla_BP_4"/>
    <property type="match status" value="1"/>
</dbReference>
<dbReference type="EMBL" id="BROH01000001">
    <property type="protein sequence ID" value="GKY87078.1"/>
    <property type="molecule type" value="Genomic_DNA"/>
</dbReference>
<evidence type="ECO:0000256" key="2">
    <source>
        <dbReference type="ARBA" id="ARBA00007639"/>
    </source>
</evidence>
<organism evidence="5 6">
    <name type="scientific">Sinisalibacter aestuarii</name>
    <dbReference type="NCBI Taxonomy" id="2949426"/>
    <lineage>
        <taxon>Bacteria</taxon>
        <taxon>Pseudomonadati</taxon>
        <taxon>Pseudomonadota</taxon>
        <taxon>Alphaproteobacteria</taxon>
        <taxon>Rhodobacterales</taxon>
        <taxon>Roseobacteraceae</taxon>
        <taxon>Sinisalibacter</taxon>
    </lineage>
</organism>
<dbReference type="Gene3D" id="3.40.50.2300">
    <property type="match status" value="2"/>
</dbReference>
<dbReference type="InterPro" id="IPR028082">
    <property type="entry name" value="Peripla_BP_I"/>
</dbReference>
<evidence type="ECO:0000313" key="5">
    <source>
        <dbReference type="EMBL" id="GKY87078.1"/>
    </source>
</evidence>
<feature type="chain" id="PRO_5047442311" description="Periplasmic binding protein domain-containing protein" evidence="3">
    <location>
        <begin position="30"/>
        <end position="365"/>
    </location>
</feature>
<name>A0ABQ5LR41_9RHOB</name>
<dbReference type="Proteomes" id="UP001144205">
    <property type="component" value="Unassembled WGS sequence"/>
</dbReference>
<keyword evidence="3" id="KW-0732">Signal</keyword>
<protein>
    <recommendedName>
        <fullName evidence="4">Periplasmic binding protein domain-containing protein</fullName>
    </recommendedName>
</protein>
<dbReference type="InterPro" id="IPR050555">
    <property type="entry name" value="Bact_Solute-Bind_Prot2"/>
</dbReference>
<keyword evidence="6" id="KW-1185">Reference proteome</keyword>